<dbReference type="CDD" id="cd13585">
    <property type="entry name" value="PBP2_TMBP_like"/>
    <property type="match status" value="1"/>
</dbReference>
<dbReference type="InterPro" id="IPR006059">
    <property type="entry name" value="SBP"/>
</dbReference>
<keyword evidence="6" id="KW-1185">Reference proteome</keyword>
<protein>
    <recommendedName>
        <fullName evidence="7">ABC transporter substrate-binding protein</fullName>
    </recommendedName>
</protein>
<reference evidence="6" key="1">
    <citation type="submission" date="2019-02" db="EMBL/GenBank/DDBJ databases">
        <title>Draft genome sequence of Enterococcus sp. Gos25-1.</title>
        <authorList>
            <person name="Tanaka N."/>
            <person name="Shiwa Y."/>
            <person name="Fujita N."/>
        </authorList>
    </citation>
    <scope>NUCLEOTIDE SEQUENCE [LARGE SCALE GENOMIC DNA]</scope>
    <source>
        <strain evidence="6">Gos25-1</strain>
    </source>
</reference>
<name>A0A4P5PBF5_9ENTE</name>
<comment type="similarity">
    <text evidence="1">Belongs to the bacterial solute-binding protein 1 family.</text>
</comment>
<dbReference type="PROSITE" id="PS51257">
    <property type="entry name" value="PROKAR_LIPOPROTEIN"/>
    <property type="match status" value="1"/>
</dbReference>
<evidence type="ECO:0000313" key="6">
    <source>
        <dbReference type="Proteomes" id="UP000290567"/>
    </source>
</evidence>
<feature type="signal peptide" evidence="4">
    <location>
        <begin position="1"/>
        <end position="22"/>
    </location>
</feature>
<dbReference type="RefSeq" id="WP_146623873.1">
    <property type="nucleotide sequence ID" value="NZ_BJCC01000032.1"/>
</dbReference>
<dbReference type="PANTHER" id="PTHR30061">
    <property type="entry name" value="MALTOSE-BINDING PERIPLASMIC PROTEIN"/>
    <property type="match status" value="1"/>
</dbReference>
<evidence type="ECO:0000256" key="4">
    <source>
        <dbReference type="SAM" id="SignalP"/>
    </source>
</evidence>
<dbReference type="GO" id="GO:1901982">
    <property type="term" value="F:maltose binding"/>
    <property type="evidence" value="ECO:0007669"/>
    <property type="project" value="TreeGrafter"/>
</dbReference>
<feature type="chain" id="PRO_5038486981" description="ABC transporter substrate-binding protein" evidence="4">
    <location>
        <begin position="23"/>
        <end position="328"/>
    </location>
</feature>
<gene>
    <name evidence="5" type="ORF">NRIC_33780</name>
</gene>
<evidence type="ECO:0000313" key="5">
    <source>
        <dbReference type="EMBL" id="GCF95487.1"/>
    </source>
</evidence>
<dbReference type="EMBL" id="BJCC01000032">
    <property type="protein sequence ID" value="GCF95487.1"/>
    <property type="molecule type" value="Genomic_DNA"/>
</dbReference>
<comment type="caution">
    <text evidence="5">The sequence shown here is derived from an EMBL/GenBank/DDBJ whole genome shotgun (WGS) entry which is preliminary data.</text>
</comment>
<dbReference type="OrthoDB" id="9782846at2"/>
<organism evidence="5 6">
    <name type="scientific">Enterococcus florum</name>
    <dbReference type="NCBI Taxonomy" id="2480627"/>
    <lineage>
        <taxon>Bacteria</taxon>
        <taxon>Bacillati</taxon>
        <taxon>Bacillota</taxon>
        <taxon>Bacilli</taxon>
        <taxon>Lactobacillales</taxon>
        <taxon>Enterococcaceae</taxon>
        <taxon>Enterococcus</taxon>
    </lineage>
</organism>
<dbReference type="GO" id="GO:0055052">
    <property type="term" value="C:ATP-binding cassette (ABC) transporter complex, substrate-binding subunit-containing"/>
    <property type="evidence" value="ECO:0007669"/>
    <property type="project" value="TreeGrafter"/>
</dbReference>
<accession>A0A4P5PBF5</accession>
<evidence type="ECO:0000256" key="2">
    <source>
        <dbReference type="ARBA" id="ARBA00022448"/>
    </source>
</evidence>
<dbReference type="GO" id="GO:0042956">
    <property type="term" value="P:maltodextrin transmembrane transport"/>
    <property type="evidence" value="ECO:0007669"/>
    <property type="project" value="TreeGrafter"/>
</dbReference>
<dbReference type="AlphaFoldDB" id="A0A4P5PBF5"/>
<dbReference type="Gene3D" id="3.40.190.10">
    <property type="entry name" value="Periplasmic binding protein-like II"/>
    <property type="match status" value="1"/>
</dbReference>
<sequence length="328" mass="35959">MKKKILLFTAAALMAISLGACGKKNDDTADGKVELEFWNHWVSDGGEAKFFNKKIKEYEKNNPDVKIVQKNISIDDYTGTKLTTAFATGDGPDLFSASPGTINTFIDSGINYPLDDFFPKEVREDYSKESIKDVTKDGKIIAAPFEQDLMALFYNKDMFEKAGIQPPKTWDEMTEAAKKLNTDKVAGITYDLTKGAYGNFSFMPFVWQGDGDFFDGKKSTLNSPSVIQALTLWKKMVSDKSANLKPSRPASDVGILGDGETAMWIGGSFGIKALEDDYPDMNIGVVPLPIPKDGTPTTVAGGWKMVVNKQSKNPKEAAKLVRTPSIGQ</sequence>
<keyword evidence="2" id="KW-0813">Transport</keyword>
<evidence type="ECO:0008006" key="7">
    <source>
        <dbReference type="Google" id="ProtNLM"/>
    </source>
</evidence>
<proteinExistence type="inferred from homology"/>
<dbReference type="Pfam" id="PF01547">
    <property type="entry name" value="SBP_bac_1"/>
    <property type="match status" value="1"/>
</dbReference>
<evidence type="ECO:0000256" key="3">
    <source>
        <dbReference type="ARBA" id="ARBA00022729"/>
    </source>
</evidence>
<dbReference type="PANTHER" id="PTHR30061:SF50">
    <property type="entry name" value="MALTOSE_MALTODEXTRIN-BINDING PERIPLASMIC PROTEIN"/>
    <property type="match status" value="1"/>
</dbReference>
<evidence type="ECO:0000256" key="1">
    <source>
        <dbReference type="ARBA" id="ARBA00008520"/>
    </source>
</evidence>
<dbReference type="Proteomes" id="UP000290567">
    <property type="component" value="Unassembled WGS sequence"/>
</dbReference>
<dbReference type="GO" id="GO:0015768">
    <property type="term" value="P:maltose transport"/>
    <property type="evidence" value="ECO:0007669"/>
    <property type="project" value="TreeGrafter"/>
</dbReference>
<dbReference type="SUPFAM" id="SSF53850">
    <property type="entry name" value="Periplasmic binding protein-like II"/>
    <property type="match status" value="1"/>
</dbReference>
<keyword evidence="3 4" id="KW-0732">Signal</keyword>